<dbReference type="Proteomes" id="UP000036403">
    <property type="component" value="Unassembled WGS sequence"/>
</dbReference>
<evidence type="ECO:0000256" key="1">
    <source>
        <dbReference type="SAM" id="MobiDB-lite"/>
    </source>
</evidence>
<dbReference type="InterPro" id="IPR013761">
    <property type="entry name" value="SAM/pointed_sf"/>
</dbReference>
<dbReference type="AlphaFoldDB" id="A0A0J7KP67"/>
<protein>
    <submittedName>
        <fullName evidence="3">Mitogen-activated protein kinase kinase kinase 15</fullName>
    </submittedName>
</protein>
<evidence type="ECO:0000259" key="2">
    <source>
        <dbReference type="Pfam" id="PF20302"/>
    </source>
</evidence>
<gene>
    <name evidence="3" type="ORF">RF55_7902</name>
</gene>
<dbReference type="STRING" id="67767.A0A0J7KP67"/>
<feature type="region of interest" description="Disordered" evidence="1">
    <location>
        <begin position="130"/>
        <end position="157"/>
    </location>
</feature>
<keyword evidence="3" id="KW-0808">Transferase</keyword>
<dbReference type="OrthoDB" id="275301at2759"/>
<dbReference type="GO" id="GO:0016301">
    <property type="term" value="F:kinase activity"/>
    <property type="evidence" value="ECO:0007669"/>
    <property type="project" value="UniProtKB-KW"/>
</dbReference>
<feature type="compositionally biased region" description="Low complexity" evidence="1">
    <location>
        <begin position="143"/>
        <end position="156"/>
    </location>
</feature>
<dbReference type="EMBL" id="LBMM01004713">
    <property type="protein sequence ID" value="KMQ92153.1"/>
    <property type="molecule type" value="Genomic_DNA"/>
</dbReference>
<dbReference type="PaxDb" id="67767-A0A0J7KP67"/>
<sequence length="289" mass="33033">MTLTRVLNQDEAKICEVWMRGIHQAEGQTVLQMSHLVLLMRGLRDYIAEQNQEVIVTAIRTLKEELDFDSTAINHLHLAIYLFQTAVNEVLRMHSIKPHWMFALDNLVRNAVQAAITVLSPELGANLLGQERVQPGGQGPEEGSTSGVSTVNSVKSQKTADSIDNKYWKEYRDQMGALKMENTKLLQELIESQKAYQTLLQQALEEQRAQQSSLTSADTHNSTTLHPDMALVDWLRNLQIDDTSIDRFLYEEYTLEDVLCHVTRDDLRRLNLRGGIELRIWQAILKHKT</sequence>
<keyword evidence="4" id="KW-1185">Reference proteome</keyword>
<reference evidence="3 4" key="1">
    <citation type="submission" date="2015-04" db="EMBL/GenBank/DDBJ databases">
        <title>Lasius niger genome sequencing.</title>
        <authorList>
            <person name="Konorov E.A."/>
            <person name="Nikitin M.A."/>
            <person name="Kirill M.V."/>
            <person name="Chang P."/>
        </authorList>
    </citation>
    <scope>NUCLEOTIDE SEQUENCE [LARGE SCALE GENOMIC DNA]</scope>
    <source>
        <tissue evidence="3">Whole</tissue>
    </source>
</reference>
<feature type="domain" description="MAP3K HisK-N-like globin" evidence="2">
    <location>
        <begin position="2"/>
        <end position="122"/>
    </location>
</feature>
<evidence type="ECO:0000313" key="4">
    <source>
        <dbReference type="Proteomes" id="UP000036403"/>
    </source>
</evidence>
<dbReference type="Pfam" id="PF20302">
    <property type="entry name" value="HisK-N-like"/>
    <property type="match status" value="1"/>
</dbReference>
<comment type="caution">
    <text evidence="3">The sequence shown here is derived from an EMBL/GenBank/DDBJ whole genome shotgun (WGS) entry which is preliminary data.</text>
</comment>
<keyword evidence="3" id="KW-0418">Kinase</keyword>
<evidence type="ECO:0000313" key="3">
    <source>
        <dbReference type="EMBL" id="KMQ92153.1"/>
    </source>
</evidence>
<dbReference type="InterPro" id="IPR046873">
    <property type="entry name" value="HisK-N-like"/>
</dbReference>
<proteinExistence type="predicted"/>
<organism evidence="3 4">
    <name type="scientific">Lasius niger</name>
    <name type="common">Black garden ant</name>
    <dbReference type="NCBI Taxonomy" id="67767"/>
    <lineage>
        <taxon>Eukaryota</taxon>
        <taxon>Metazoa</taxon>
        <taxon>Ecdysozoa</taxon>
        <taxon>Arthropoda</taxon>
        <taxon>Hexapoda</taxon>
        <taxon>Insecta</taxon>
        <taxon>Pterygota</taxon>
        <taxon>Neoptera</taxon>
        <taxon>Endopterygota</taxon>
        <taxon>Hymenoptera</taxon>
        <taxon>Apocrita</taxon>
        <taxon>Aculeata</taxon>
        <taxon>Formicoidea</taxon>
        <taxon>Formicidae</taxon>
        <taxon>Formicinae</taxon>
        <taxon>Lasius</taxon>
        <taxon>Lasius</taxon>
    </lineage>
</organism>
<accession>A0A0J7KP67</accession>
<dbReference type="SUPFAM" id="SSF47769">
    <property type="entry name" value="SAM/Pointed domain"/>
    <property type="match status" value="1"/>
</dbReference>
<name>A0A0J7KP67_LASNI</name>